<organism evidence="2 3">
    <name type="scientific">Saccharicrinis carchari</name>
    <dbReference type="NCBI Taxonomy" id="1168039"/>
    <lineage>
        <taxon>Bacteria</taxon>
        <taxon>Pseudomonadati</taxon>
        <taxon>Bacteroidota</taxon>
        <taxon>Bacteroidia</taxon>
        <taxon>Marinilabiliales</taxon>
        <taxon>Marinilabiliaceae</taxon>
        <taxon>Saccharicrinis</taxon>
    </lineage>
</organism>
<feature type="signal peptide" evidence="1">
    <location>
        <begin position="1"/>
        <end position="24"/>
    </location>
</feature>
<gene>
    <name evidence="2" type="ORF">SAMN06265379_103301</name>
</gene>
<evidence type="ECO:0000313" key="2">
    <source>
        <dbReference type="EMBL" id="SMO60691.1"/>
    </source>
</evidence>
<reference evidence="2 3" key="1">
    <citation type="submission" date="2017-05" db="EMBL/GenBank/DDBJ databases">
        <authorList>
            <person name="Varghese N."/>
            <person name="Submissions S."/>
        </authorList>
    </citation>
    <scope>NUCLEOTIDE SEQUENCE [LARGE SCALE GENOMIC DNA]</scope>
    <source>
        <strain evidence="2 3">DSM 27040</strain>
    </source>
</reference>
<feature type="chain" id="PRO_5022088639" description="Outer membrane protein beta-barrel domain-containing protein" evidence="1">
    <location>
        <begin position="25"/>
        <end position="162"/>
    </location>
</feature>
<evidence type="ECO:0008006" key="4">
    <source>
        <dbReference type="Google" id="ProtNLM"/>
    </source>
</evidence>
<keyword evidence="3" id="KW-1185">Reference proteome</keyword>
<dbReference type="OrthoDB" id="1122175at2"/>
<proteinExistence type="predicted"/>
<keyword evidence="1" id="KW-0732">Signal</keyword>
<protein>
    <recommendedName>
        <fullName evidence="4">Outer membrane protein beta-barrel domain-containing protein</fullName>
    </recommendedName>
</protein>
<evidence type="ECO:0000313" key="3">
    <source>
        <dbReference type="Proteomes" id="UP000319040"/>
    </source>
</evidence>
<dbReference type="EMBL" id="FXTB01000003">
    <property type="protein sequence ID" value="SMO60691.1"/>
    <property type="molecule type" value="Genomic_DNA"/>
</dbReference>
<sequence length="162" mass="18387">MNSKIGLKLLVVVICLTFTSPIYAQEADHNHHHHQYELGLANSAVYFPKEKETAYGLHLHLIRNIKHSKLGFGLAYERIFDEHRHNTIGLVGSYNLFESMHISLSPGITFEDNEMSALRFAFHAEAAYGFNLGHLHLGPMLEFAFDPEHYHISVGLHVGYGF</sequence>
<dbReference type="Proteomes" id="UP000319040">
    <property type="component" value="Unassembled WGS sequence"/>
</dbReference>
<name>A0A521CPJ8_SACCC</name>
<dbReference type="AlphaFoldDB" id="A0A521CPJ8"/>
<accession>A0A521CPJ8</accession>
<dbReference type="RefSeq" id="WP_142532995.1">
    <property type="nucleotide sequence ID" value="NZ_FXTB01000003.1"/>
</dbReference>
<evidence type="ECO:0000256" key="1">
    <source>
        <dbReference type="SAM" id="SignalP"/>
    </source>
</evidence>